<accession>A0AB38A8E1</accession>
<evidence type="ECO:0000259" key="1">
    <source>
        <dbReference type="Pfam" id="PF01965"/>
    </source>
</evidence>
<organism evidence="2 3">
    <name type="scientific">Atopobium minutum</name>
    <dbReference type="NCBI Taxonomy" id="1381"/>
    <lineage>
        <taxon>Bacteria</taxon>
        <taxon>Bacillati</taxon>
        <taxon>Actinomycetota</taxon>
        <taxon>Coriobacteriia</taxon>
        <taxon>Coriobacteriales</taxon>
        <taxon>Atopobiaceae</taxon>
        <taxon>Atopobium</taxon>
    </lineage>
</organism>
<proteinExistence type="predicted"/>
<dbReference type="Proteomes" id="UP000183687">
    <property type="component" value="Unassembled WGS sequence"/>
</dbReference>
<dbReference type="AlphaFoldDB" id="A0AB38A8E1"/>
<reference evidence="2 3" key="1">
    <citation type="submission" date="2016-10" db="EMBL/GenBank/DDBJ databases">
        <authorList>
            <person name="Varghese N."/>
            <person name="Submissions S."/>
        </authorList>
    </citation>
    <scope>NUCLEOTIDE SEQUENCE [LARGE SCALE GENOMIC DNA]</scope>
    <source>
        <strain evidence="2 3">DSM 20586</strain>
    </source>
</reference>
<dbReference type="InterPro" id="IPR002818">
    <property type="entry name" value="DJ-1/PfpI"/>
</dbReference>
<dbReference type="InterPro" id="IPR050325">
    <property type="entry name" value="Prot/Nucl_acid_deglycase"/>
</dbReference>
<evidence type="ECO:0000313" key="2">
    <source>
        <dbReference type="EMBL" id="SEC26253.1"/>
    </source>
</evidence>
<dbReference type="Pfam" id="PF01965">
    <property type="entry name" value="DJ-1_PfpI"/>
    <property type="match status" value="1"/>
</dbReference>
<gene>
    <name evidence="2" type="ORF">SAMN04489746_1563</name>
</gene>
<feature type="domain" description="DJ-1/PfpI" evidence="1">
    <location>
        <begin position="7"/>
        <end position="173"/>
    </location>
</feature>
<dbReference type="PANTHER" id="PTHR48094">
    <property type="entry name" value="PROTEIN/NUCLEIC ACID DEGLYCASE DJ-1-RELATED"/>
    <property type="match status" value="1"/>
</dbReference>
<sequence length="192" mass="20530">MEARTDKRVAVFFANGMEEIEGLTVVDILYRAGIPCDMVSITSQLSVISSHNVALRCQCSVPDADFNFNSYDMLVLPGGLPGTTNLAACEPLCDALKEFVSSKKYIAAICAAPSILAQLGLLRGRSATANPSFQHLITEHGAKLVDAAVVHDDNIITSQGMATALAFALEIVRTYLGEKVVQEVSQSIVALR</sequence>
<dbReference type="Gene3D" id="3.40.50.880">
    <property type="match status" value="1"/>
</dbReference>
<dbReference type="CDD" id="cd03135">
    <property type="entry name" value="GATase1_DJ-1"/>
    <property type="match status" value="1"/>
</dbReference>
<dbReference type="SUPFAM" id="SSF52317">
    <property type="entry name" value="Class I glutamine amidotransferase-like"/>
    <property type="match status" value="1"/>
</dbReference>
<dbReference type="InterPro" id="IPR029062">
    <property type="entry name" value="Class_I_gatase-like"/>
</dbReference>
<dbReference type="InterPro" id="IPR006287">
    <property type="entry name" value="DJ-1"/>
</dbReference>
<dbReference type="GO" id="GO:0005737">
    <property type="term" value="C:cytoplasm"/>
    <property type="evidence" value="ECO:0007669"/>
    <property type="project" value="TreeGrafter"/>
</dbReference>
<comment type="caution">
    <text evidence="2">The sequence shown here is derived from an EMBL/GenBank/DDBJ whole genome shotgun (WGS) entry which is preliminary data.</text>
</comment>
<protein>
    <submittedName>
        <fullName evidence="2">4-methyl-5(B-hydroxyethyl)-thiazole monophosphate biosynthesis</fullName>
    </submittedName>
</protein>
<name>A0AB38A8E1_9ACTN</name>
<dbReference type="PANTHER" id="PTHR48094:SF12">
    <property type="entry name" value="PARKINSON DISEASE PROTEIN 7 HOMOLOG"/>
    <property type="match status" value="1"/>
</dbReference>
<dbReference type="NCBIfam" id="TIGR01383">
    <property type="entry name" value="not_thiJ"/>
    <property type="match status" value="1"/>
</dbReference>
<dbReference type="EMBL" id="FNSH01000002">
    <property type="protein sequence ID" value="SEC26253.1"/>
    <property type="molecule type" value="Genomic_DNA"/>
</dbReference>
<dbReference type="RefSeq" id="WP_002563816.1">
    <property type="nucleotide sequence ID" value="NZ_CALJSN010000005.1"/>
</dbReference>
<evidence type="ECO:0000313" key="3">
    <source>
        <dbReference type="Proteomes" id="UP000183687"/>
    </source>
</evidence>